<dbReference type="SMART" id="SM00558">
    <property type="entry name" value="JmjC"/>
    <property type="match status" value="1"/>
</dbReference>
<dbReference type="GO" id="GO:0006357">
    <property type="term" value="P:regulation of transcription by RNA polymerase II"/>
    <property type="evidence" value="ECO:0007669"/>
    <property type="project" value="TreeGrafter"/>
</dbReference>
<feature type="compositionally biased region" description="Polar residues" evidence="4">
    <location>
        <begin position="59"/>
        <end position="70"/>
    </location>
</feature>
<dbReference type="PANTHER" id="PTHR12549:SF38">
    <property type="entry name" value="JMJC DOMAIN-CONTAINING HISTONE DEMETHYLASE 2, ISOFORM A"/>
    <property type="match status" value="1"/>
</dbReference>
<evidence type="ECO:0000256" key="2">
    <source>
        <dbReference type="ARBA" id="ARBA00022723"/>
    </source>
</evidence>
<dbReference type="Proteomes" id="UP001176521">
    <property type="component" value="Unassembled WGS sequence"/>
</dbReference>
<evidence type="ECO:0000259" key="5">
    <source>
        <dbReference type="PROSITE" id="PS51184"/>
    </source>
</evidence>
<accession>A0AAN6G521</accession>
<keyword evidence="3" id="KW-0539">Nucleus</keyword>
<dbReference type="InterPro" id="IPR003347">
    <property type="entry name" value="JmjC_dom"/>
</dbReference>
<name>A0AAN6G521_9BASI</name>
<dbReference type="EMBL" id="JAPDMQ010000643">
    <property type="protein sequence ID" value="KAK0521753.1"/>
    <property type="molecule type" value="Genomic_DNA"/>
</dbReference>
<sequence>MDEDIQMATRSPASAASPLTPVPESGLASAPDLDEEEALDFEITGASSKVAKSRLRSPRPTSKPVSFQPTVPVSTSKPIFLSASGTRVPEEAGLVVQDQECRDIPGLPLSNWCRTCTYQQRLRTADLDVDTDYECSWKGSRGLSSTVSPKHDLAGSSKVSSTAHTAYLHQPQDESYELVDSAPPVKVLPSEGHELRNRAAVAMSGLTRGALHIIADERRQAANRHRHPVHRLGGAKSALQCGQCKCFFINSWQCTTCGTELCLDCFRSLAEEKASPLVDANDLRACVEDATQTEDGAQFMPIASDPEARQSPKHVPHLMGDFIPLTRLSVGALHIDAALARHCVASMKTPAELFFRTITADMQIKQDAAEPWGTTFRRRADKQTKGRYRNETFVVRAGSELAPKRRSELIETTLLALSEEAFVIQQDIVEPLTDDELRLLFKGDQDVDVRNVGPQDPDHTPLRTENWQWCELVDELTGKTKKTRYLDIRNGEEYVDGAVPHPPSKLCDISSWIADDLPQRDAKEKCYIAIRCQDMEEESTTLLHVDEAGAMNTLLWVRQQPKAVCRTNAPETPSGLLRLPPRPTRVNTKPVTQDELDGRPVGAQWLWWPPHARQHFERAAADCLARKQVAPWNGPVLFGQDFTATQHFIDRVAALGGEDCRARVIDQRVGETVVIPGGVPHQVRNLRTCFKVARDIMVPTHMEEVLLVQQERAASTATDSSWGRDATMVKPSIYTAWRMVAGDLLHDISNLGQYDLWRMVLNEGAASETRQVAFERRSTSDQKALLERVRLLEQREGSEAIFRRVKRWLRNLLGRGDSDDDQDQPFGL</sequence>
<evidence type="ECO:0000256" key="1">
    <source>
        <dbReference type="ARBA" id="ARBA00004123"/>
    </source>
</evidence>
<dbReference type="PROSITE" id="PS51184">
    <property type="entry name" value="JMJC"/>
    <property type="match status" value="1"/>
</dbReference>
<dbReference type="InterPro" id="IPR045109">
    <property type="entry name" value="LSDs-like"/>
</dbReference>
<keyword evidence="2" id="KW-0479">Metal-binding</keyword>
<dbReference type="GO" id="GO:0046872">
    <property type="term" value="F:metal ion binding"/>
    <property type="evidence" value="ECO:0007669"/>
    <property type="project" value="UniProtKB-KW"/>
</dbReference>
<evidence type="ECO:0000313" key="7">
    <source>
        <dbReference type="Proteomes" id="UP001176521"/>
    </source>
</evidence>
<reference evidence="6" key="1">
    <citation type="journal article" date="2023" name="PhytoFront">
        <title>Draft Genome Resources of Seven Strains of Tilletia horrida, Causal Agent of Kernel Smut of Rice.</title>
        <authorList>
            <person name="Khanal S."/>
            <person name="Antony Babu S."/>
            <person name="Zhou X.G."/>
        </authorList>
    </citation>
    <scope>NUCLEOTIDE SEQUENCE</scope>
    <source>
        <strain evidence="6">TX3</strain>
    </source>
</reference>
<dbReference type="GO" id="GO:0003712">
    <property type="term" value="F:transcription coregulator activity"/>
    <property type="evidence" value="ECO:0007669"/>
    <property type="project" value="TreeGrafter"/>
</dbReference>
<keyword evidence="7" id="KW-1185">Reference proteome</keyword>
<proteinExistence type="predicted"/>
<feature type="region of interest" description="Disordered" evidence="4">
    <location>
        <begin position="569"/>
        <end position="595"/>
    </location>
</feature>
<dbReference type="Gene3D" id="2.60.120.650">
    <property type="entry name" value="Cupin"/>
    <property type="match status" value="1"/>
</dbReference>
<protein>
    <recommendedName>
        <fullName evidence="5">JmjC domain-containing protein</fullName>
    </recommendedName>
</protein>
<comment type="caution">
    <text evidence="6">The sequence shown here is derived from an EMBL/GenBank/DDBJ whole genome shotgun (WGS) entry which is preliminary data.</text>
</comment>
<dbReference type="Pfam" id="PF02373">
    <property type="entry name" value="JmjC"/>
    <property type="match status" value="1"/>
</dbReference>
<dbReference type="GO" id="GO:0000785">
    <property type="term" value="C:chromatin"/>
    <property type="evidence" value="ECO:0007669"/>
    <property type="project" value="TreeGrafter"/>
</dbReference>
<feature type="domain" description="JmjC" evidence="5">
    <location>
        <begin position="488"/>
        <end position="713"/>
    </location>
</feature>
<gene>
    <name evidence="6" type="ORF">OC842_006682</name>
</gene>
<dbReference type="GO" id="GO:0000118">
    <property type="term" value="C:histone deacetylase complex"/>
    <property type="evidence" value="ECO:0007669"/>
    <property type="project" value="TreeGrafter"/>
</dbReference>
<feature type="region of interest" description="Disordered" evidence="4">
    <location>
        <begin position="1"/>
        <end position="35"/>
    </location>
</feature>
<dbReference type="GO" id="GO:0031490">
    <property type="term" value="F:chromatin DNA binding"/>
    <property type="evidence" value="ECO:0007669"/>
    <property type="project" value="TreeGrafter"/>
</dbReference>
<dbReference type="PANTHER" id="PTHR12549">
    <property type="entry name" value="JMJC DOMAIN-CONTAINING HISTONE DEMETHYLATION PROTEIN"/>
    <property type="match status" value="1"/>
</dbReference>
<feature type="region of interest" description="Disordered" evidence="4">
    <location>
        <begin position="49"/>
        <end position="70"/>
    </location>
</feature>
<dbReference type="SUPFAM" id="SSF51197">
    <property type="entry name" value="Clavaminate synthase-like"/>
    <property type="match status" value="1"/>
</dbReference>
<evidence type="ECO:0000313" key="6">
    <source>
        <dbReference type="EMBL" id="KAK0521753.1"/>
    </source>
</evidence>
<dbReference type="GO" id="GO:0032454">
    <property type="term" value="F:histone H3K9 demethylase activity"/>
    <property type="evidence" value="ECO:0007669"/>
    <property type="project" value="InterPro"/>
</dbReference>
<evidence type="ECO:0000256" key="4">
    <source>
        <dbReference type="SAM" id="MobiDB-lite"/>
    </source>
</evidence>
<evidence type="ECO:0000256" key="3">
    <source>
        <dbReference type="ARBA" id="ARBA00023242"/>
    </source>
</evidence>
<comment type="subcellular location">
    <subcellularLocation>
        <location evidence="1">Nucleus</location>
    </subcellularLocation>
</comment>
<organism evidence="6 7">
    <name type="scientific">Tilletia horrida</name>
    <dbReference type="NCBI Taxonomy" id="155126"/>
    <lineage>
        <taxon>Eukaryota</taxon>
        <taxon>Fungi</taxon>
        <taxon>Dikarya</taxon>
        <taxon>Basidiomycota</taxon>
        <taxon>Ustilaginomycotina</taxon>
        <taxon>Exobasidiomycetes</taxon>
        <taxon>Tilletiales</taxon>
        <taxon>Tilletiaceae</taxon>
        <taxon>Tilletia</taxon>
    </lineage>
</organism>
<dbReference type="AlphaFoldDB" id="A0AAN6G521"/>